<evidence type="ECO:0000259" key="2">
    <source>
        <dbReference type="SMART" id="SM00829"/>
    </source>
</evidence>
<feature type="domain" description="Enoyl reductase (ER)" evidence="2">
    <location>
        <begin position="28"/>
        <end position="338"/>
    </location>
</feature>
<evidence type="ECO:0000313" key="4">
    <source>
        <dbReference type="Proteomes" id="UP001205740"/>
    </source>
</evidence>
<dbReference type="InterPro" id="IPR036291">
    <property type="entry name" value="NAD(P)-bd_dom_sf"/>
</dbReference>
<evidence type="ECO:0000256" key="1">
    <source>
        <dbReference type="ARBA" id="ARBA00022857"/>
    </source>
</evidence>
<dbReference type="InterPro" id="IPR013154">
    <property type="entry name" value="ADH-like_N"/>
</dbReference>
<dbReference type="Pfam" id="PF08240">
    <property type="entry name" value="ADH_N"/>
    <property type="match status" value="1"/>
</dbReference>
<organism evidence="3 4">
    <name type="scientific">Williamsia serinedens</name>
    <dbReference type="NCBI Taxonomy" id="391736"/>
    <lineage>
        <taxon>Bacteria</taxon>
        <taxon>Bacillati</taxon>
        <taxon>Actinomycetota</taxon>
        <taxon>Actinomycetes</taxon>
        <taxon>Mycobacteriales</taxon>
        <taxon>Nocardiaceae</taxon>
        <taxon>Williamsia</taxon>
    </lineage>
</organism>
<protein>
    <submittedName>
        <fullName evidence="3">NADPH2:quinone reductase</fullName>
    </submittedName>
</protein>
<dbReference type="RefSeq" id="WP_253652982.1">
    <property type="nucleotide sequence ID" value="NZ_BAAAOE010000004.1"/>
</dbReference>
<keyword evidence="1" id="KW-0521">NADP</keyword>
<dbReference type="EMBL" id="JAMTCG010000001">
    <property type="protein sequence ID" value="MCP2159411.1"/>
    <property type="molecule type" value="Genomic_DNA"/>
</dbReference>
<dbReference type="Proteomes" id="UP001205740">
    <property type="component" value="Unassembled WGS sequence"/>
</dbReference>
<evidence type="ECO:0000313" key="3">
    <source>
        <dbReference type="EMBL" id="MCP2159411.1"/>
    </source>
</evidence>
<proteinExistence type="predicted"/>
<keyword evidence="4" id="KW-1185">Reference proteome</keyword>
<dbReference type="InterPro" id="IPR020843">
    <property type="entry name" value="ER"/>
</dbReference>
<gene>
    <name evidence="3" type="ORF">LX12_000575</name>
</gene>
<dbReference type="Gene3D" id="3.40.50.720">
    <property type="entry name" value="NAD(P)-binding Rossmann-like Domain"/>
    <property type="match status" value="1"/>
</dbReference>
<dbReference type="InterPro" id="IPR011032">
    <property type="entry name" value="GroES-like_sf"/>
</dbReference>
<reference evidence="3 4" key="1">
    <citation type="submission" date="2022-06" db="EMBL/GenBank/DDBJ databases">
        <title>Genomic Encyclopedia of Archaeal and Bacterial Type Strains, Phase II (KMG-II): from individual species to whole genera.</title>
        <authorList>
            <person name="Goeker M."/>
        </authorList>
    </citation>
    <scope>NUCLEOTIDE SEQUENCE [LARGE SCALE GENOMIC DNA]</scope>
    <source>
        <strain evidence="3 4">DSM 45037</strain>
    </source>
</reference>
<accession>A0ABT1GWQ1</accession>
<dbReference type="SUPFAM" id="SSF50129">
    <property type="entry name" value="GroES-like"/>
    <property type="match status" value="1"/>
</dbReference>
<dbReference type="InterPro" id="IPR051603">
    <property type="entry name" value="Zinc-ADH_QOR/CCCR"/>
</dbReference>
<dbReference type="CDD" id="cd08253">
    <property type="entry name" value="zeta_crystallin"/>
    <property type="match status" value="1"/>
</dbReference>
<dbReference type="PANTHER" id="PTHR44154:SF1">
    <property type="entry name" value="QUINONE OXIDOREDUCTASE"/>
    <property type="match status" value="1"/>
</dbReference>
<dbReference type="SUPFAM" id="SSF51735">
    <property type="entry name" value="NAD(P)-binding Rossmann-fold domains"/>
    <property type="match status" value="1"/>
</dbReference>
<dbReference type="Pfam" id="PF00107">
    <property type="entry name" value="ADH_zinc_N"/>
    <property type="match status" value="1"/>
</dbReference>
<comment type="caution">
    <text evidence="3">The sequence shown here is derived from an EMBL/GenBank/DDBJ whole genome shotgun (WGS) entry which is preliminary data.</text>
</comment>
<sequence>MWLERTTIDADCKGDHMRAAFYESQGPAAEVLQLGDLDERTPSDGEVRVRLTHSGINPGDVKKRQAWLGAPMAFDRIVPHSDGAGFIEAVGPGVDPARVGRRVWVHGAQSYRDFGTAAQSTVVPDDRAIELPDAVSNAVGACLGIPGITAHRAVFADGPVDGAVVLVHGVLGAVGSLAAQLARRGGATVIGTVRRDTDIDRVGPGIADVVVSTAAGVEERVHEAAPAGVNRIIEVALSANVDLDSRIVADDAVIAAYGSPDARPTIPLWPLLFANVSIRLLGSDDFPAAAKNAAAQELSAAAADSPQLVGPIREFPLEEIAAAHELIENGRPGGRVVLTIDS</sequence>
<name>A0ABT1GWQ1_9NOCA</name>
<dbReference type="InterPro" id="IPR013149">
    <property type="entry name" value="ADH-like_C"/>
</dbReference>
<dbReference type="Gene3D" id="3.90.180.10">
    <property type="entry name" value="Medium-chain alcohol dehydrogenases, catalytic domain"/>
    <property type="match status" value="1"/>
</dbReference>
<dbReference type="SMART" id="SM00829">
    <property type="entry name" value="PKS_ER"/>
    <property type="match status" value="1"/>
</dbReference>
<dbReference type="PANTHER" id="PTHR44154">
    <property type="entry name" value="QUINONE OXIDOREDUCTASE"/>
    <property type="match status" value="1"/>
</dbReference>